<dbReference type="SMART" id="SM00304">
    <property type="entry name" value="HAMP"/>
    <property type="match status" value="1"/>
</dbReference>
<dbReference type="Gene3D" id="1.10.287.950">
    <property type="entry name" value="Methyl-accepting chemotaxis protein"/>
    <property type="match status" value="1"/>
</dbReference>
<comment type="subcellular location">
    <subcellularLocation>
        <location evidence="1">Cell inner membrane</location>
        <topology evidence="1">Multi-pass membrane protein</topology>
    </subcellularLocation>
</comment>
<evidence type="ECO:0000313" key="10">
    <source>
        <dbReference type="EMBL" id="MFD2261806.1"/>
    </source>
</evidence>
<evidence type="ECO:0000259" key="8">
    <source>
        <dbReference type="PROSITE" id="PS50192"/>
    </source>
</evidence>
<dbReference type="PROSITE" id="PS50885">
    <property type="entry name" value="HAMP"/>
    <property type="match status" value="1"/>
</dbReference>
<dbReference type="PANTHER" id="PTHR32089:SF112">
    <property type="entry name" value="LYSOZYME-LIKE PROTEIN-RELATED"/>
    <property type="match status" value="1"/>
</dbReference>
<evidence type="ECO:0000256" key="6">
    <source>
        <dbReference type="SAM" id="Phobius"/>
    </source>
</evidence>
<comment type="caution">
    <text evidence="10">The sequence shown here is derived from an EMBL/GenBank/DDBJ whole genome shotgun (WGS) entry which is preliminary data.</text>
</comment>
<keyword evidence="6" id="KW-0812">Transmembrane</keyword>
<gene>
    <name evidence="10" type="ORF">ACFSM5_02835</name>
</gene>
<dbReference type="SUPFAM" id="SSF58104">
    <property type="entry name" value="Methyl-accepting chemotaxis protein (MCP) signaling domain"/>
    <property type="match status" value="1"/>
</dbReference>
<organism evidence="10 11">
    <name type="scientific">Lacibacterium aquatile</name>
    <dbReference type="NCBI Taxonomy" id="1168082"/>
    <lineage>
        <taxon>Bacteria</taxon>
        <taxon>Pseudomonadati</taxon>
        <taxon>Pseudomonadota</taxon>
        <taxon>Alphaproteobacteria</taxon>
        <taxon>Rhodospirillales</taxon>
        <taxon>Rhodospirillaceae</taxon>
    </lineage>
</organism>
<evidence type="ECO:0000256" key="2">
    <source>
        <dbReference type="ARBA" id="ARBA00022519"/>
    </source>
</evidence>
<keyword evidence="2" id="KW-1003">Cell membrane</keyword>
<dbReference type="InterPro" id="IPR000727">
    <property type="entry name" value="T_SNARE_dom"/>
</dbReference>
<evidence type="ECO:0000256" key="1">
    <source>
        <dbReference type="ARBA" id="ARBA00004429"/>
    </source>
</evidence>
<dbReference type="Gene3D" id="6.10.340.10">
    <property type="match status" value="1"/>
</dbReference>
<evidence type="ECO:0000313" key="11">
    <source>
        <dbReference type="Proteomes" id="UP001597295"/>
    </source>
</evidence>
<feature type="domain" description="T-SNARE coiled-coil homology" evidence="8">
    <location>
        <begin position="455"/>
        <end position="517"/>
    </location>
</feature>
<name>A0ABW5DMS6_9PROT</name>
<evidence type="ECO:0000256" key="5">
    <source>
        <dbReference type="PROSITE-ProRule" id="PRU00284"/>
    </source>
</evidence>
<dbReference type="InterPro" id="IPR003660">
    <property type="entry name" value="HAMP_dom"/>
</dbReference>
<dbReference type="PRINTS" id="PR00260">
    <property type="entry name" value="CHEMTRNSDUCR"/>
</dbReference>
<sequence>MVNLRLMTKFLIVIASMSVIMAFLAWTGVSSMREYGRMVDESAKRSSQALIAERINGLVNAVVMDSRGVYMSKTPDEGARYAKGIEDQLKALQVQFAAWAPLVPTEEKPGFAKMEEAARGFITLRTELAALGRAADFEKANTVGNNDANRANRQAFNVELQKAVAYNNEKVQENEVALEAFFSTRLQFMLTICGVGILLGVGLGIWVGKVYIVGPVRHLTDAMTIIASGKTDFEVPNVGQKDEVGDMGRAVLVFRDGLLEAARLETEQQAEQNRKEKRQRTIEGHIAAFDATVAKALETLNGSATELQGTAHSMNRTADLTKDQATTVEHASGEASASVQTVAAATEELSSSIHEISRQVQESAGIAERATEEAGRTVKQVRQLAEAATRIGDVVRLINEIATQTNLLALNATIEAARAGDAGKGFAVVASEVKNLATQTAKATEEIASQVQAVQGETAEVVTAIEAIGGTIGKMNAITTAVAAAVEEQGAATGEIARNVQHAAVGTQQVSDSIGEVRHAANDTGLASGEVLNAATALASQGSRLRQDITDFLTKIRVA</sequence>
<feature type="domain" description="HAMP" evidence="9">
    <location>
        <begin position="210"/>
        <end position="263"/>
    </location>
</feature>
<feature type="transmembrane region" description="Helical" evidence="6">
    <location>
        <begin position="6"/>
        <end position="29"/>
    </location>
</feature>
<dbReference type="RefSeq" id="WP_379874720.1">
    <property type="nucleotide sequence ID" value="NZ_JBHUIP010000003.1"/>
</dbReference>
<dbReference type="InterPro" id="IPR004090">
    <property type="entry name" value="Chemotax_Me-accpt_rcpt"/>
</dbReference>
<comment type="similarity">
    <text evidence="4">Belongs to the methyl-accepting chemotaxis (MCP) protein family.</text>
</comment>
<dbReference type="CDD" id="cd06225">
    <property type="entry name" value="HAMP"/>
    <property type="match status" value="1"/>
</dbReference>
<proteinExistence type="inferred from homology"/>
<keyword evidence="2" id="KW-0997">Cell inner membrane</keyword>
<dbReference type="Proteomes" id="UP001597295">
    <property type="component" value="Unassembled WGS sequence"/>
</dbReference>
<dbReference type="Pfam" id="PF00015">
    <property type="entry name" value="MCPsignal"/>
    <property type="match status" value="1"/>
</dbReference>
<protein>
    <submittedName>
        <fullName evidence="10">Methyl-accepting chemotaxis protein</fullName>
    </submittedName>
</protein>
<keyword evidence="3 5" id="KW-0807">Transducer</keyword>
<reference evidence="11" key="1">
    <citation type="journal article" date="2019" name="Int. J. Syst. Evol. Microbiol.">
        <title>The Global Catalogue of Microorganisms (GCM) 10K type strain sequencing project: providing services to taxonomists for standard genome sequencing and annotation.</title>
        <authorList>
            <consortium name="The Broad Institute Genomics Platform"/>
            <consortium name="The Broad Institute Genome Sequencing Center for Infectious Disease"/>
            <person name="Wu L."/>
            <person name="Ma J."/>
        </authorList>
    </citation>
    <scope>NUCLEOTIDE SEQUENCE [LARGE SCALE GENOMIC DNA]</scope>
    <source>
        <strain evidence="11">CGMCC 1.19062</strain>
    </source>
</reference>
<dbReference type="SMART" id="SM00283">
    <property type="entry name" value="MA"/>
    <property type="match status" value="1"/>
</dbReference>
<keyword evidence="11" id="KW-1185">Reference proteome</keyword>
<dbReference type="EMBL" id="JBHUIP010000003">
    <property type="protein sequence ID" value="MFD2261806.1"/>
    <property type="molecule type" value="Genomic_DNA"/>
</dbReference>
<evidence type="ECO:0000256" key="4">
    <source>
        <dbReference type="ARBA" id="ARBA00029447"/>
    </source>
</evidence>
<dbReference type="PANTHER" id="PTHR32089">
    <property type="entry name" value="METHYL-ACCEPTING CHEMOTAXIS PROTEIN MCPB"/>
    <property type="match status" value="1"/>
</dbReference>
<dbReference type="PROSITE" id="PS50192">
    <property type="entry name" value="T_SNARE"/>
    <property type="match status" value="1"/>
</dbReference>
<dbReference type="Pfam" id="PF00672">
    <property type="entry name" value="HAMP"/>
    <property type="match status" value="1"/>
</dbReference>
<evidence type="ECO:0000256" key="3">
    <source>
        <dbReference type="ARBA" id="ARBA00023224"/>
    </source>
</evidence>
<dbReference type="InterPro" id="IPR004089">
    <property type="entry name" value="MCPsignal_dom"/>
</dbReference>
<evidence type="ECO:0000259" key="9">
    <source>
        <dbReference type="PROSITE" id="PS50885"/>
    </source>
</evidence>
<keyword evidence="6" id="KW-1133">Transmembrane helix</keyword>
<dbReference type="PROSITE" id="PS50111">
    <property type="entry name" value="CHEMOTAXIS_TRANSDUC_2"/>
    <property type="match status" value="1"/>
</dbReference>
<feature type="domain" description="Methyl-accepting transducer" evidence="7">
    <location>
        <begin position="303"/>
        <end position="525"/>
    </location>
</feature>
<feature type="transmembrane region" description="Helical" evidence="6">
    <location>
        <begin position="188"/>
        <end position="208"/>
    </location>
</feature>
<evidence type="ECO:0000259" key="7">
    <source>
        <dbReference type="PROSITE" id="PS50111"/>
    </source>
</evidence>
<accession>A0ABW5DMS6</accession>
<keyword evidence="6" id="KW-0472">Membrane</keyword>